<reference evidence="1" key="1">
    <citation type="journal article" date="2022" name="Int. J. Mol. Sci.">
        <title>Draft Genome of Tanacetum Coccineum: Genomic Comparison of Closely Related Tanacetum-Family Plants.</title>
        <authorList>
            <person name="Yamashiro T."/>
            <person name="Shiraishi A."/>
            <person name="Nakayama K."/>
            <person name="Satake H."/>
        </authorList>
    </citation>
    <scope>NUCLEOTIDE SEQUENCE</scope>
</reference>
<sequence length="150" mass="16821">MMMTMMVAVDDDVDGMKVVMMVQRWILCGEAAKQKILKHERYALSVAAFSLRLCLQLLGYSLCIEDVLEPVEVIRTCVYKKNRVIMIPVGMQAKQDMIGGSVGYVNGSKRVLVQMGLDLEVSSKAYEERLNEADAIGSIPVDLSLWFQIK</sequence>
<keyword evidence="2" id="KW-1185">Reference proteome</keyword>
<evidence type="ECO:0000313" key="1">
    <source>
        <dbReference type="EMBL" id="GJT75317.1"/>
    </source>
</evidence>
<dbReference type="Proteomes" id="UP001151760">
    <property type="component" value="Unassembled WGS sequence"/>
</dbReference>
<name>A0ABQ5GHU7_9ASTR</name>
<proteinExistence type="predicted"/>
<protein>
    <submittedName>
        <fullName evidence="1">Uncharacterized protein</fullName>
    </submittedName>
</protein>
<dbReference type="EMBL" id="BQNB010018520">
    <property type="protein sequence ID" value="GJT75317.1"/>
    <property type="molecule type" value="Genomic_DNA"/>
</dbReference>
<evidence type="ECO:0000313" key="2">
    <source>
        <dbReference type="Proteomes" id="UP001151760"/>
    </source>
</evidence>
<organism evidence="1 2">
    <name type="scientific">Tanacetum coccineum</name>
    <dbReference type="NCBI Taxonomy" id="301880"/>
    <lineage>
        <taxon>Eukaryota</taxon>
        <taxon>Viridiplantae</taxon>
        <taxon>Streptophyta</taxon>
        <taxon>Embryophyta</taxon>
        <taxon>Tracheophyta</taxon>
        <taxon>Spermatophyta</taxon>
        <taxon>Magnoliopsida</taxon>
        <taxon>eudicotyledons</taxon>
        <taxon>Gunneridae</taxon>
        <taxon>Pentapetalae</taxon>
        <taxon>asterids</taxon>
        <taxon>campanulids</taxon>
        <taxon>Asterales</taxon>
        <taxon>Asteraceae</taxon>
        <taxon>Asteroideae</taxon>
        <taxon>Anthemideae</taxon>
        <taxon>Anthemidinae</taxon>
        <taxon>Tanacetum</taxon>
    </lineage>
</organism>
<gene>
    <name evidence="1" type="ORF">Tco_1042042</name>
</gene>
<accession>A0ABQ5GHU7</accession>
<reference evidence="1" key="2">
    <citation type="submission" date="2022-01" db="EMBL/GenBank/DDBJ databases">
        <authorList>
            <person name="Yamashiro T."/>
            <person name="Shiraishi A."/>
            <person name="Satake H."/>
            <person name="Nakayama K."/>
        </authorList>
    </citation>
    <scope>NUCLEOTIDE SEQUENCE</scope>
</reference>
<comment type="caution">
    <text evidence="1">The sequence shown here is derived from an EMBL/GenBank/DDBJ whole genome shotgun (WGS) entry which is preliminary data.</text>
</comment>